<dbReference type="Proteomes" id="UP001056778">
    <property type="component" value="Chromosome 2"/>
</dbReference>
<evidence type="ECO:0000313" key="1">
    <source>
        <dbReference type="EMBL" id="KAI4468797.1"/>
    </source>
</evidence>
<keyword evidence="1" id="KW-0436">Ligase</keyword>
<evidence type="ECO:0000313" key="2">
    <source>
        <dbReference type="Proteomes" id="UP001056778"/>
    </source>
</evidence>
<keyword evidence="2" id="KW-1185">Reference proteome</keyword>
<organism evidence="1 2">
    <name type="scientific">Holotrichia oblita</name>
    <name type="common">Chafer beetle</name>
    <dbReference type="NCBI Taxonomy" id="644536"/>
    <lineage>
        <taxon>Eukaryota</taxon>
        <taxon>Metazoa</taxon>
        <taxon>Ecdysozoa</taxon>
        <taxon>Arthropoda</taxon>
        <taxon>Hexapoda</taxon>
        <taxon>Insecta</taxon>
        <taxon>Pterygota</taxon>
        <taxon>Neoptera</taxon>
        <taxon>Endopterygota</taxon>
        <taxon>Coleoptera</taxon>
        <taxon>Polyphaga</taxon>
        <taxon>Scarabaeiformia</taxon>
        <taxon>Scarabaeidae</taxon>
        <taxon>Melolonthinae</taxon>
        <taxon>Holotrichia</taxon>
    </lineage>
</organism>
<dbReference type="EMBL" id="CM043016">
    <property type="protein sequence ID" value="KAI4468797.1"/>
    <property type="molecule type" value="Genomic_DNA"/>
</dbReference>
<comment type="caution">
    <text evidence="1">The sequence shown here is derived from an EMBL/GenBank/DDBJ whole genome shotgun (WGS) entry which is preliminary data.</text>
</comment>
<reference evidence="1" key="1">
    <citation type="submission" date="2022-04" db="EMBL/GenBank/DDBJ databases">
        <title>Chromosome-scale genome assembly of Holotrichia oblita Faldermann.</title>
        <authorList>
            <person name="Rongchong L."/>
        </authorList>
    </citation>
    <scope>NUCLEOTIDE SEQUENCE</scope>
    <source>
        <strain evidence="1">81SQS9</strain>
    </source>
</reference>
<gene>
    <name evidence="1" type="ORF">MML48_2g00003206</name>
</gene>
<accession>A0ACB9TPU4</accession>
<name>A0ACB9TPU4_HOLOL</name>
<protein>
    <submittedName>
        <fullName evidence="1">Long-chain-fatty-acid--coa ligase</fullName>
    </submittedName>
</protein>
<proteinExistence type="predicted"/>
<sequence>MLLKLCHLNNRCHVITSTILSQFDLVALSETCLTKSIPQDMFMAPTHYLIRCDHDRRGGGVAFYVKNDIVVRVILRESKDFLEHLWLSVKHGAESVAIGAVYRPPAGNLDQFTACLEEMFSNILLIELQHALDVTKPDLIFCSALHLNKFMKLKFTNRFIKKIITIDSNNKNTHTVGLQEFINERLDKNVANLNPKIKNVDINNHIAFILFSSGTTGLPKGVTLTHLSLNATLAYFLSPEMSSDNDSDISVAILPLFHIFGLYTVIMALCRNRKVIILEKFSPETYLGAIEKYKITMLITVPPLVQFFLKSPIVDKYDLSSVAEIACGAAPLGKDIAAAIKKKLNLKLVRNGYGMTESGFGIAVPPRDVEISPGSVGRLIAGLSCVIRDVSTGENLSPYKKGEICIKGPTVTKGYYRNEEATKTSFTEDGWFKTGDIGYFDENGLLYIVDRMKELIKYKGFQVAPAELEQILVTHPEIEDAGVIGIPDNDAGELPLAFVVKRPNSNLTELQVQQYVAKFVSHQKHLRGGVVFIDAIPRNPSGKIIRRKLKELRTAKKSKL</sequence>